<organism evidence="10 11">
    <name type="scientific">Friedmanniomyces endolithicus</name>
    <dbReference type="NCBI Taxonomy" id="329885"/>
    <lineage>
        <taxon>Eukaryota</taxon>
        <taxon>Fungi</taxon>
        <taxon>Dikarya</taxon>
        <taxon>Ascomycota</taxon>
        <taxon>Pezizomycotina</taxon>
        <taxon>Dothideomycetes</taxon>
        <taxon>Dothideomycetidae</taxon>
        <taxon>Mycosphaerellales</taxon>
        <taxon>Teratosphaeriaceae</taxon>
        <taxon>Friedmanniomyces</taxon>
    </lineage>
</organism>
<dbReference type="GO" id="GO:0006506">
    <property type="term" value="P:GPI anchor biosynthetic process"/>
    <property type="evidence" value="ECO:0007669"/>
    <property type="project" value="UniProtKB-KW"/>
</dbReference>
<protein>
    <submittedName>
        <fullName evidence="10">Protein cwh43</fullName>
    </submittedName>
</protein>
<evidence type="ECO:0000256" key="4">
    <source>
        <dbReference type="ARBA" id="ARBA00022692"/>
    </source>
</evidence>
<evidence type="ECO:0000259" key="9">
    <source>
        <dbReference type="Pfam" id="PF10277"/>
    </source>
</evidence>
<feature type="non-terminal residue" evidence="10">
    <location>
        <position position="124"/>
    </location>
</feature>
<dbReference type="Pfam" id="PF10277">
    <property type="entry name" value="Frag1"/>
    <property type="match status" value="1"/>
</dbReference>
<evidence type="ECO:0000256" key="2">
    <source>
        <dbReference type="ARBA" id="ARBA00007414"/>
    </source>
</evidence>
<keyword evidence="6" id="KW-0333">Golgi apparatus</keyword>
<name>A0AAN6JVM5_9PEZI</name>
<keyword evidence="5 8" id="KW-1133">Transmembrane helix</keyword>
<evidence type="ECO:0000256" key="1">
    <source>
        <dbReference type="ARBA" id="ARBA00004653"/>
    </source>
</evidence>
<dbReference type="GO" id="GO:0000139">
    <property type="term" value="C:Golgi membrane"/>
    <property type="evidence" value="ECO:0007669"/>
    <property type="project" value="UniProtKB-SubCell"/>
</dbReference>
<feature type="transmembrane region" description="Helical" evidence="8">
    <location>
        <begin position="25"/>
        <end position="43"/>
    </location>
</feature>
<dbReference type="EMBL" id="JAUJLE010001145">
    <property type="protein sequence ID" value="KAK0949470.1"/>
    <property type="molecule type" value="Genomic_DNA"/>
</dbReference>
<comment type="subcellular location">
    <subcellularLocation>
        <location evidence="1">Golgi apparatus membrane</location>
        <topology evidence="1">Multi-pass membrane protein</topology>
    </subcellularLocation>
</comment>
<dbReference type="InterPro" id="IPR019402">
    <property type="entry name" value="CWH43_N"/>
</dbReference>
<reference evidence="10" key="1">
    <citation type="submission" date="2023-06" db="EMBL/GenBank/DDBJ databases">
        <title>Black Yeasts Isolated from many extreme environments.</title>
        <authorList>
            <person name="Coleine C."/>
            <person name="Stajich J.E."/>
            <person name="Selbmann L."/>
        </authorList>
    </citation>
    <scope>NUCLEOTIDE SEQUENCE</scope>
    <source>
        <strain evidence="10">CCFEE 5200</strain>
    </source>
</reference>
<keyword evidence="11" id="KW-1185">Reference proteome</keyword>
<evidence type="ECO:0000256" key="5">
    <source>
        <dbReference type="ARBA" id="ARBA00022989"/>
    </source>
</evidence>
<keyword evidence="3" id="KW-0337">GPI-anchor biosynthesis</keyword>
<dbReference type="PANTHER" id="PTHR12892">
    <property type="entry name" value="FGF RECEPTOR ACTIVATING PROTEIN 1"/>
    <property type="match status" value="1"/>
</dbReference>
<dbReference type="GO" id="GO:0005789">
    <property type="term" value="C:endoplasmic reticulum membrane"/>
    <property type="evidence" value="ECO:0007669"/>
    <property type="project" value="TreeGrafter"/>
</dbReference>
<accession>A0AAN6JVM5</accession>
<comment type="similarity">
    <text evidence="2">Belongs to the PGAP2 family.</text>
</comment>
<evidence type="ECO:0000313" key="11">
    <source>
        <dbReference type="Proteomes" id="UP001175353"/>
    </source>
</evidence>
<evidence type="ECO:0000256" key="7">
    <source>
        <dbReference type="ARBA" id="ARBA00023136"/>
    </source>
</evidence>
<evidence type="ECO:0000256" key="6">
    <source>
        <dbReference type="ARBA" id="ARBA00023034"/>
    </source>
</evidence>
<feature type="transmembrane region" description="Helical" evidence="8">
    <location>
        <begin position="75"/>
        <end position="97"/>
    </location>
</feature>
<dbReference type="Proteomes" id="UP001175353">
    <property type="component" value="Unassembled WGS sequence"/>
</dbReference>
<evidence type="ECO:0000313" key="10">
    <source>
        <dbReference type="EMBL" id="KAK0949470.1"/>
    </source>
</evidence>
<feature type="domain" description="CWH43-like N-terminal" evidence="9">
    <location>
        <begin position="17"/>
        <end position="124"/>
    </location>
</feature>
<gene>
    <name evidence="10" type="primary">CWH43_3</name>
    <name evidence="10" type="ORF">LTR91_026437</name>
</gene>
<evidence type="ECO:0000256" key="3">
    <source>
        <dbReference type="ARBA" id="ARBA00022502"/>
    </source>
</evidence>
<dbReference type="InterPro" id="IPR039545">
    <property type="entry name" value="PGAP2"/>
</dbReference>
<proteinExistence type="inferred from homology"/>
<keyword evidence="7 8" id="KW-0472">Membrane</keyword>
<dbReference type="AlphaFoldDB" id="A0AAN6JVM5"/>
<sequence length="124" mass="13700">MAPKHRDGDIVALIPGQYVSHAHTICAYAAFLGALFVGLSLHYKKIVENEHFGYPTEWFPSVSSTIGDRYPERSVFQIFIAMTSGPRFALVYLNYLLTKRPGSSAAKWVAGVGVFRTLTCGGWT</sequence>
<comment type="caution">
    <text evidence="10">The sequence shown here is derived from an EMBL/GenBank/DDBJ whole genome shotgun (WGS) entry which is preliminary data.</text>
</comment>
<keyword evidence="4 8" id="KW-0812">Transmembrane</keyword>
<dbReference type="PANTHER" id="PTHR12892:SF11">
    <property type="entry name" value="POST-GPI ATTACHMENT TO PROTEINS FACTOR 2"/>
    <property type="match status" value="1"/>
</dbReference>
<evidence type="ECO:0000256" key="8">
    <source>
        <dbReference type="SAM" id="Phobius"/>
    </source>
</evidence>